<dbReference type="Proteomes" id="UP000215405">
    <property type="component" value="Unassembled WGS sequence"/>
</dbReference>
<proteinExistence type="inferred from homology"/>
<keyword evidence="6 7" id="KW-0482">Metalloprotease</keyword>
<dbReference type="InterPro" id="IPR034005">
    <property type="entry name" value="M3A_DCP"/>
</dbReference>
<organism evidence="9 10">
    <name type="scientific">Notoacmeibacter marinus</name>
    <dbReference type="NCBI Taxonomy" id="1876515"/>
    <lineage>
        <taxon>Bacteria</taxon>
        <taxon>Pseudomonadati</taxon>
        <taxon>Pseudomonadota</taxon>
        <taxon>Alphaproteobacteria</taxon>
        <taxon>Hyphomicrobiales</taxon>
        <taxon>Notoacmeibacteraceae</taxon>
        <taxon>Notoacmeibacter</taxon>
    </lineage>
</organism>
<dbReference type="InterPro" id="IPR024077">
    <property type="entry name" value="Neurolysin/TOP_dom2"/>
</dbReference>
<keyword evidence="10" id="KW-1185">Reference proteome</keyword>
<gene>
    <name evidence="9" type="ORF">B7H23_05065</name>
</gene>
<dbReference type="GO" id="GO:0004180">
    <property type="term" value="F:carboxypeptidase activity"/>
    <property type="evidence" value="ECO:0007669"/>
    <property type="project" value="TreeGrafter"/>
</dbReference>
<keyword evidence="4 7" id="KW-0378">Hydrolase</keyword>
<accession>A0A231V2M5</accession>
<evidence type="ECO:0000256" key="5">
    <source>
        <dbReference type="ARBA" id="ARBA00022833"/>
    </source>
</evidence>
<evidence type="ECO:0000256" key="4">
    <source>
        <dbReference type="ARBA" id="ARBA00022801"/>
    </source>
</evidence>
<dbReference type="GO" id="GO:0046872">
    <property type="term" value="F:metal ion binding"/>
    <property type="evidence" value="ECO:0007669"/>
    <property type="project" value="UniProtKB-UniRule"/>
</dbReference>
<dbReference type="Gene3D" id="1.10.1370.40">
    <property type="match status" value="1"/>
</dbReference>
<evidence type="ECO:0000256" key="1">
    <source>
        <dbReference type="ARBA" id="ARBA00006040"/>
    </source>
</evidence>
<dbReference type="InterPro" id="IPR024079">
    <property type="entry name" value="MetalloPept_cat_dom_sf"/>
</dbReference>
<evidence type="ECO:0000256" key="7">
    <source>
        <dbReference type="RuleBase" id="RU003435"/>
    </source>
</evidence>
<keyword evidence="2 7" id="KW-0645">Protease</keyword>
<dbReference type="FunFam" id="3.40.390.10:FF:000009">
    <property type="entry name" value="Oligopeptidase A"/>
    <property type="match status" value="1"/>
</dbReference>
<dbReference type="CDD" id="cd06456">
    <property type="entry name" value="M3A_DCP"/>
    <property type="match status" value="1"/>
</dbReference>
<dbReference type="GO" id="GO:0005829">
    <property type="term" value="C:cytosol"/>
    <property type="evidence" value="ECO:0007669"/>
    <property type="project" value="TreeGrafter"/>
</dbReference>
<evidence type="ECO:0000256" key="6">
    <source>
        <dbReference type="ARBA" id="ARBA00023049"/>
    </source>
</evidence>
<protein>
    <submittedName>
        <fullName evidence="9">Peptidase M3</fullName>
    </submittedName>
</protein>
<dbReference type="PANTHER" id="PTHR43660">
    <property type="entry name" value="DIPEPTIDYL CARBOXYPEPTIDASE"/>
    <property type="match status" value="1"/>
</dbReference>
<dbReference type="EMBL" id="NBYO01000001">
    <property type="protein sequence ID" value="OXT02281.1"/>
    <property type="molecule type" value="Genomic_DNA"/>
</dbReference>
<evidence type="ECO:0000256" key="3">
    <source>
        <dbReference type="ARBA" id="ARBA00022723"/>
    </source>
</evidence>
<comment type="similarity">
    <text evidence="1 7">Belongs to the peptidase M3 family.</text>
</comment>
<dbReference type="Pfam" id="PF01432">
    <property type="entry name" value="Peptidase_M3"/>
    <property type="match status" value="1"/>
</dbReference>
<keyword evidence="3 7" id="KW-0479">Metal-binding</keyword>
<feature type="domain" description="Peptidase M3A/M3B catalytic" evidence="8">
    <location>
        <begin position="232"/>
        <end position="679"/>
    </location>
</feature>
<dbReference type="GO" id="GO:0006508">
    <property type="term" value="P:proteolysis"/>
    <property type="evidence" value="ECO:0007669"/>
    <property type="project" value="UniProtKB-KW"/>
</dbReference>
<comment type="caution">
    <text evidence="9">The sequence shown here is derived from an EMBL/GenBank/DDBJ whole genome shotgun (WGS) entry which is preliminary data.</text>
</comment>
<comment type="cofactor">
    <cofactor evidence="7">
        <name>Zn(2+)</name>
        <dbReference type="ChEBI" id="CHEBI:29105"/>
    </cofactor>
    <text evidence="7">Binds 1 zinc ion.</text>
</comment>
<dbReference type="PANTHER" id="PTHR43660:SF1">
    <property type="entry name" value="DIPEPTIDYL CARBOXYPEPTIDASE"/>
    <property type="match status" value="1"/>
</dbReference>
<keyword evidence="5 7" id="KW-0862">Zinc</keyword>
<dbReference type="Gene3D" id="1.10.1370.10">
    <property type="entry name" value="Neurolysin, domain 3"/>
    <property type="match status" value="1"/>
</dbReference>
<dbReference type="InterPro" id="IPR045090">
    <property type="entry name" value="Pept_M3A_M3B"/>
</dbReference>
<dbReference type="Gene3D" id="3.40.390.10">
    <property type="entry name" value="Collagenase (Catalytic Domain)"/>
    <property type="match status" value="1"/>
</dbReference>
<evidence type="ECO:0000313" key="9">
    <source>
        <dbReference type="EMBL" id="OXT02281.1"/>
    </source>
</evidence>
<evidence type="ECO:0000259" key="8">
    <source>
        <dbReference type="Pfam" id="PF01432"/>
    </source>
</evidence>
<dbReference type="RefSeq" id="WP_094076237.1">
    <property type="nucleotide sequence ID" value="NZ_NBYO01000001.1"/>
</dbReference>
<reference evidence="10" key="1">
    <citation type="journal article" date="2017" name="Int. J. Syst. Evol. Microbiol.">
        <title>Notoacmeibacter marinus gen. nov., sp. nov., isolated from the gut of a limpet and proposal of Notoacmeibacteraceae fam. nov. in the order Rhizobiales of the class Alphaproteobacteria.</title>
        <authorList>
            <person name="Huang Z."/>
            <person name="Guo F."/>
            <person name="Lai Q."/>
        </authorList>
    </citation>
    <scope>NUCLEOTIDE SEQUENCE [LARGE SCALE GENOMIC DNA]</scope>
    <source>
        <strain evidence="10">XMTR2A4</strain>
    </source>
</reference>
<name>A0A231V2M5_9HYPH</name>
<dbReference type="GO" id="GO:0004222">
    <property type="term" value="F:metalloendopeptidase activity"/>
    <property type="evidence" value="ECO:0007669"/>
    <property type="project" value="InterPro"/>
</dbReference>
<evidence type="ECO:0000313" key="10">
    <source>
        <dbReference type="Proteomes" id="UP000215405"/>
    </source>
</evidence>
<dbReference type="AlphaFoldDB" id="A0A231V2M5"/>
<dbReference type="SUPFAM" id="SSF55486">
    <property type="entry name" value="Metalloproteases ('zincins'), catalytic domain"/>
    <property type="match status" value="1"/>
</dbReference>
<dbReference type="InterPro" id="IPR001567">
    <property type="entry name" value="Pept_M3A_M3B_dom"/>
</dbReference>
<evidence type="ECO:0000256" key="2">
    <source>
        <dbReference type="ARBA" id="ARBA00022670"/>
    </source>
</evidence>
<sequence length="688" mass="76344">MTASIDLAAHPLTNWTGEHGLPDYAAIDQADFEPVFEAAMAAHLTEIEAIAGDDAEATVDNTLKPLELAGEALSRVSAIFWGLAGADTNPHIQALERKLSPAMSRHFTAIAMNEKLFARVDALWEKRDRLGLDGETAQVLEKTWKGFVRAGAKLEGADRERFAEIGARLAELGAAFGQNVLKDEAEWELVLDEADVAGLPDDLIAAMASTAEARGHEGRYVVTLSRSLYEPFMQASDKAEFRQAAYEAFTNRGSLSDETDNAPIIAETLKLRDEKAKLLGYPTFAAFKLDNTMAKTPDRVMGLLEPVWERAKAVAENDRKALGRLAADAGQNAEIAGPDWRYWQEKLRAERFAFDEAELKPYLALERVIEACFDVARRLFGLQMVERPDLKGWHEDVRTFEVRDGDGSLRGVFLADYFNRPSKRSGAWMSRLQSAHKLDGGDMPIIYNVMNFAKPQTGQPALLSMDEARTLFHEFGHALHGLLSEVTWPSISGTSVSRDFVELPSQLYEHWLTVPEIMQSHLRHVKTGEPMPQDLMDKLKAAQDFGQGFATVEFTASALMDMKYHAGAPADDPIAFEAETMKMLGKPDAIAMRHRSPHFQHIFAGDGYSAGYYSYMWSEVLDADAFEAFTEAGDPFHPEIAQKLRDNIYAAGGSADPEKLYSAFRGQMPNPDAMMRKRGLLTEAGREI</sequence>